<feature type="transmembrane region" description="Helical" evidence="6">
    <location>
        <begin position="471"/>
        <end position="490"/>
    </location>
</feature>
<dbReference type="PANTHER" id="PTHR23502:SF143">
    <property type="entry name" value="MULTIDRUG TRANSPORTER, PUTATIVE (AFU_ORTHOLOGUE AFUA_7G04900)-RELATED"/>
    <property type="match status" value="1"/>
</dbReference>
<evidence type="ECO:0000256" key="2">
    <source>
        <dbReference type="ARBA" id="ARBA00022692"/>
    </source>
</evidence>
<accession>A0AA39V542</accession>
<keyword evidence="3 6" id="KW-1133">Transmembrane helix</keyword>
<dbReference type="InterPro" id="IPR036259">
    <property type="entry name" value="MFS_trans_sf"/>
</dbReference>
<feature type="transmembrane region" description="Helical" evidence="6">
    <location>
        <begin position="502"/>
        <end position="527"/>
    </location>
</feature>
<evidence type="ECO:0000256" key="4">
    <source>
        <dbReference type="ARBA" id="ARBA00023136"/>
    </source>
</evidence>
<evidence type="ECO:0000256" key="5">
    <source>
        <dbReference type="SAM" id="MobiDB-lite"/>
    </source>
</evidence>
<evidence type="ECO:0000256" key="6">
    <source>
        <dbReference type="SAM" id="Phobius"/>
    </source>
</evidence>
<feature type="transmembrane region" description="Helical" evidence="6">
    <location>
        <begin position="539"/>
        <end position="562"/>
    </location>
</feature>
<comment type="caution">
    <text evidence="8">The sequence shown here is derived from an EMBL/GenBank/DDBJ whole genome shotgun (WGS) entry which is preliminary data.</text>
</comment>
<name>A0AA39V542_9LECA</name>
<evidence type="ECO:0000259" key="7">
    <source>
        <dbReference type="PROSITE" id="PS50850"/>
    </source>
</evidence>
<dbReference type="Pfam" id="PF07690">
    <property type="entry name" value="MFS_1"/>
    <property type="match status" value="1"/>
</dbReference>
<feature type="transmembrane region" description="Helical" evidence="6">
    <location>
        <begin position="262"/>
        <end position="283"/>
    </location>
</feature>
<reference evidence="8" key="1">
    <citation type="submission" date="2023-03" db="EMBL/GenBank/DDBJ databases">
        <title>Complete genome of Cladonia borealis.</title>
        <authorList>
            <person name="Park H."/>
        </authorList>
    </citation>
    <scope>NUCLEOTIDE SEQUENCE</scope>
    <source>
        <strain evidence="8">ANT050790</strain>
    </source>
</reference>
<feature type="transmembrane region" description="Helical" evidence="6">
    <location>
        <begin position="228"/>
        <end position="250"/>
    </location>
</feature>
<dbReference type="GO" id="GO:0016020">
    <property type="term" value="C:membrane"/>
    <property type="evidence" value="ECO:0007669"/>
    <property type="project" value="UniProtKB-SubCell"/>
</dbReference>
<feature type="compositionally biased region" description="Basic and acidic residues" evidence="5">
    <location>
        <begin position="31"/>
        <end position="46"/>
    </location>
</feature>
<keyword evidence="2 6" id="KW-0812">Transmembrane</keyword>
<dbReference type="Proteomes" id="UP001166286">
    <property type="component" value="Unassembled WGS sequence"/>
</dbReference>
<dbReference type="InterPro" id="IPR011701">
    <property type="entry name" value="MFS"/>
</dbReference>
<dbReference type="InterPro" id="IPR020846">
    <property type="entry name" value="MFS_dom"/>
</dbReference>
<proteinExistence type="predicted"/>
<feature type="transmembrane region" description="Helical" evidence="6">
    <location>
        <begin position="203"/>
        <end position="222"/>
    </location>
</feature>
<dbReference type="Gene3D" id="1.20.1250.20">
    <property type="entry name" value="MFS general substrate transporter like domains"/>
    <property type="match status" value="1"/>
</dbReference>
<protein>
    <recommendedName>
        <fullName evidence="7">Major facilitator superfamily (MFS) profile domain-containing protein</fullName>
    </recommendedName>
</protein>
<sequence>MKGTGSRTKPSLPSQLPQPPSAQSLNAQPITHKDNAEDDVPIKDQQEAVGNETSYELEKREPVDSDLSDDPDIQNPAENGIGDDLEKQKPQFNGGKGEALGEQNEVGAEDPNLVTWSGPDDRENPKNWSLGRKWAATFVVSSFTFISPVSSSMIAPAITTLAKDFHVTSDAEAQMMLSIFVLSYGFGPLLLGPMSEVFGRVRVLQLSNLFYLVWNLGCGFARNKEEMIVFRLLAGIGGSAPMAVGGGVLSDCWHAEQRGKAIGIYSLAPLLGPALGPLVGAWIADKSTWRWVFWSTSITAVLIQISGLFFLQETFPPTLLKRKADRLRKETGNKKLYTEFESDKTLGYILRVAAVRAFRMLATQPIIQVIAVYLAYLFGMFYLILSTFPTVWQGVYQESVGIAGLNYLSLGLGFFLGAQTAGQIVDRIYQRLKLQNNDTGRPEFRIPLTFVGSCLIPIGLSWYGWSVEAKTHWIVPNIGITIFGAGAMICMQCMQTYIIDSYTLYASSGLAAAMTLRSLAGFGFPLFAPNMYDALGYGWGNSVVAFAGVVIGLPAPFLFWFYGERLRNMSNFAK</sequence>
<feature type="domain" description="Major facilitator superfamily (MFS) profile" evidence="7">
    <location>
        <begin position="136"/>
        <end position="566"/>
    </location>
</feature>
<dbReference type="AlphaFoldDB" id="A0AA39V542"/>
<dbReference type="EMBL" id="JAFEKC020000011">
    <property type="protein sequence ID" value="KAK0512099.1"/>
    <property type="molecule type" value="Genomic_DNA"/>
</dbReference>
<gene>
    <name evidence="8" type="ORF">JMJ35_005227</name>
</gene>
<feature type="transmembrane region" description="Helical" evidence="6">
    <location>
        <begin position="134"/>
        <end position="155"/>
    </location>
</feature>
<keyword evidence="9" id="KW-1185">Reference proteome</keyword>
<feature type="transmembrane region" description="Helical" evidence="6">
    <location>
        <begin position="175"/>
        <end position="191"/>
    </location>
</feature>
<feature type="compositionally biased region" description="Low complexity" evidence="5">
    <location>
        <begin position="10"/>
        <end position="25"/>
    </location>
</feature>
<dbReference type="GO" id="GO:0022857">
    <property type="term" value="F:transmembrane transporter activity"/>
    <property type="evidence" value="ECO:0007669"/>
    <property type="project" value="InterPro"/>
</dbReference>
<feature type="transmembrane region" description="Helical" evidence="6">
    <location>
        <begin position="366"/>
        <end position="385"/>
    </location>
</feature>
<feature type="region of interest" description="Disordered" evidence="5">
    <location>
        <begin position="1"/>
        <end position="127"/>
    </location>
</feature>
<evidence type="ECO:0000313" key="9">
    <source>
        <dbReference type="Proteomes" id="UP001166286"/>
    </source>
</evidence>
<comment type="subcellular location">
    <subcellularLocation>
        <location evidence="1">Membrane</location>
        <topology evidence="1">Multi-pass membrane protein</topology>
    </subcellularLocation>
</comment>
<organism evidence="8 9">
    <name type="scientific">Cladonia borealis</name>
    <dbReference type="NCBI Taxonomy" id="184061"/>
    <lineage>
        <taxon>Eukaryota</taxon>
        <taxon>Fungi</taxon>
        <taxon>Dikarya</taxon>
        <taxon>Ascomycota</taxon>
        <taxon>Pezizomycotina</taxon>
        <taxon>Lecanoromycetes</taxon>
        <taxon>OSLEUM clade</taxon>
        <taxon>Lecanoromycetidae</taxon>
        <taxon>Lecanorales</taxon>
        <taxon>Lecanorineae</taxon>
        <taxon>Cladoniaceae</taxon>
        <taxon>Cladonia</taxon>
    </lineage>
</organism>
<dbReference type="PANTHER" id="PTHR23502">
    <property type="entry name" value="MAJOR FACILITATOR SUPERFAMILY"/>
    <property type="match status" value="1"/>
</dbReference>
<dbReference type="SUPFAM" id="SSF103473">
    <property type="entry name" value="MFS general substrate transporter"/>
    <property type="match status" value="1"/>
</dbReference>
<dbReference type="FunFam" id="1.20.1250.20:FF:000011">
    <property type="entry name" value="MFS multidrug transporter, putative"/>
    <property type="match status" value="1"/>
</dbReference>
<feature type="transmembrane region" description="Helical" evidence="6">
    <location>
        <begin position="405"/>
        <end position="425"/>
    </location>
</feature>
<dbReference type="PROSITE" id="PS50850">
    <property type="entry name" value="MFS"/>
    <property type="match status" value="1"/>
</dbReference>
<evidence type="ECO:0000256" key="3">
    <source>
        <dbReference type="ARBA" id="ARBA00022989"/>
    </source>
</evidence>
<evidence type="ECO:0000256" key="1">
    <source>
        <dbReference type="ARBA" id="ARBA00004141"/>
    </source>
</evidence>
<feature type="transmembrane region" description="Helical" evidence="6">
    <location>
        <begin position="289"/>
        <end position="311"/>
    </location>
</feature>
<keyword evidence="4 6" id="KW-0472">Membrane</keyword>
<evidence type="ECO:0000313" key="8">
    <source>
        <dbReference type="EMBL" id="KAK0512099.1"/>
    </source>
</evidence>
<feature type="transmembrane region" description="Helical" evidence="6">
    <location>
        <begin position="446"/>
        <end position="465"/>
    </location>
</feature>
<dbReference type="CDD" id="cd17323">
    <property type="entry name" value="MFS_Tpo1_MDR_like"/>
    <property type="match status" value="1"/>
</dbReference>